<comment type="caution">
    <text evidence="1">The sequence shown here is derived from an EMBL/GenBank/DDBJ whole genome shotgun (WGS) entry which is preliminary data.</text>
</comment>
<gene>
    <name evidence="1" type="ORF">H4W27_001149</name>
</gene>
<reference evidence="1 2" key="1">
    <citation type="submission" date="2020-10" db="EMBL/GenBank/DDBJ databases">
        <title>Sequencing the genomes of 1000 actinobacteria strains.</title>
        <authorList>
            <person name="Klenk H.-P."/>
        </authorList>
    </citation>
    <scope>NUCLEOTIDE SEQUENCE [LARGE SCALE GENOMIC DNA]</scope>
    <source>
        <strain evidence="1 2">DSM 15666</strain>
    </source>
</reference>
<keyword evidence="2" id="KW-1185">Reference proteome</keyword>
<proteinExistence type="predicted"/>
<evidence type="ECO:0008006" key="3">
    <source>
        <dbReference type="Google" id="ProtNLM"/>
    </source>
</evidence>
<dbReference type="EMBL" id="JADBED010000001">
    <property type="protein sequence ID" value="MBE1524031.1"/>
    <property type="molecule type" value="Genomic_DNA"/>
</dbReference>
<name>A0ABR9JDL7_9MICC</name>
<sequence length="81" mass="9050">MAEGLVDAAIVRRAAPTGRFDSALVGIERRVTAFPAEDRWAGRRKIRSDAPAVEVRLVWHRGEHTPAIAKLRRMLTELYAA</sequence>
<evidence type="ECO:0000313" key="1">
    <source>
        <dbReference type="EMBL" id="MBE1524031.1"/>
    </source>
</evidence>
<evidence type="ECO:0000313" key="2">
    <source>
        <dbReference type="Proteomes" id="UP000643525"/>
    </source>
</evidence>
<organism evidence="1 2">
    <name type="scientific">Nesterenkonia lutea</name>
    <dbReference type="NCBI Taxonomy" id="272919"/>
    <lineage>
        <taxon>Bacteria</taxon>
        <taxon>Bacillati</taxon>
        <taxon>Actinomycetota</taxon>
        <taxon>Actinomycetes</taxon>
        <taxon>Micrococcales</taxon>
        <taxon>Micrococcaceae</taxon>
        <taxon>Nesterenkonia</taxon>
    </lineage>
</organism>
<dbReference type="RefSeq" id="WP_192595102.1">
    <property type="nucleotide sequence ID" value="NZ_BAAALJ010000020.1"/>
</dbReference>
<accession>A0ABR9JDL7</accession>
<dbReference type="Proteomes" id="UP000643525">
    <property type="component" value="Unassembled WGS sequence"/>
</dbReference>
<protein>
    <recommendedName>
        <fullName evidence="3">LysR substrate-binding domain-containing protein</fullName>
    </recommendedName>
</protein>